<keyword evidence="10" id="KW-1185">Reference proteome</keyword>
<dbReference type="EMBL" id="CP017019">
    <property type="protein sequence ID" value="AOQ23013.1"/>
    <property type="molecule type" value="Genomic_DNA"/>
</dbReference>
<dbReference type="CDD" id="cd02440">
    <property type="entry name" value="AdoMet_MTases"/>
    <property type="match status" value="1"/>
</dbReference>
<keyword evidence="3 7" id="KW-0489">Methyltransferase</keyword>
<dbReference type="InterPro" id="IPR026024">
    <property type="entry name" value="Chemotaxis_MeTrfase_CheR"/>
</dbReference>
<dbReference type="PIRSF" id="PIRSF000410">
    <property type="entry name" value="CheR"/>
    <property type="match status" value="1"/>
</dbReference>
<evidence type="ECO:0000256" key="1">
    <source>
        <dbReference type="ARBA" id="ARBA00001541"/>
    </source>
</evidence>
<evidence type="ECO:0000313" key="7">
    <source>
        <dbReference type="EMBL" id="AOQ23013.1"/>
    </source>
</evidence>
<proteinExistence type="predicted"/>
<gene>
    <name evidence="7" type="primary">cheR2_1</name>
    <name evidence="8" type="synonym">cheR2_2</name>
    <name evidence="7" type="ORF">Maut_00546</name>
    <name evidence="8" type="ORF">MTAT_29310</name>
</gene>
<dbReference type="EC" id="2.1.1.80" evidence="2"/>
<dbReference type="InterPro" id="IPR022641">
    <property type="entry name" value="CheR_N"/>
</dbReference>
<evidence type="ECO:0000313" key="10">
    <source>
        <dbReference type="Proteomes" id="UP000322283"/>
    </source>
</evidence>
<dbReference type="Pfam" id="PF01739">
    <property type="entry name" value="CheR"/>
    <property type="match status" value="1"/>
</dbReference>
<dbReference type="SMART" id="SM00138">
    <property type="entry name" value="MeTrc"/>
    <property type="match status" value="1"/>
</dbReference>
<dbReference type="GO" id="GO:0008983">
    <property type="term" value="F:protein-glutamate O-methyltransferase activity"/>
    <property type="evidence" value="ECO:0007669"/>
    <property type="project" value="UniProtKB-EC"/>
</dbReference>
<dbReference type="InterPro" id="IPR050903">
    <property type="entry name" value="Bact_Chemotaxis_MeTrfase"/>
</dbReference>
<dbReference type="PROSITE" id="PS50123">
    <property type="entry name" value="CHER"/>
    <property type="match status" value="1"/>
</dbReference>
<dbReference type="RefSeq" id="WP_069588175.1">
    <property type="nucleotide sequence ID" value="NZ_CP017019.1"/>
</dbReference>
<dbReference type="Gene3D" id="3.40.50.150">
    <property type="entry name" value="Vaccinia Virus protein VP39"/>
    <property type="match status" value="1"/>
</dbReference>
<dbReference type="EMBL" id="VCDX01000020">
    <property type="protein sequence ID" value="TYL07255.1"/>
    <property type="molecule type" value="Genomic_DNA"/>
</dbReference>
<keyword evidence="4 7" id="KW-0808">Transferase</keyword>
<dbReference type="PRINTS" id="PR00996">
    <property type="entry name" value="CHERMTFRASE"/>
</dbReference>
<dbReference type="InterPro" id="IPR036804">
    <property type="entry name" value="CheR_N_sf"/>
</dbReference>
<evidence type="ECO:0000313" key="8">
    <source>
        <dbReference type="EMBL" id="TYL07255.1"/>
    </source>
</evidence>
<evidence type="ECO:0000313" key="9">
    <source>
        <dbReference type="Proteomes" id="UP000094598"/>
    </source>
</evidence>
<evidence type="ECO:0000256" key="2">
    <source>
        <dbReference type="ARBA" id="ARBA00012534"/>
    </source>
</evidence>
<dbReference type="PANTHER" id="PTHR24422">
    <property type="entry name" value="CHEMOTAXIS PROTEIN METHYLTRANSFERASE"/>
    <property type="match status" value="1"/>
</dbReference>
<reference evidence="7 9" key="1">
    <citation type="submission" date="2016-08" db="EMBL/GenBank/DDBJ databases">
        <title>Moorella thermoacetica DSM 103132.</title>
        <authorList>
            <person name="Jendresen C.B."/>
            <person name="Redl S.M."/>
            <person name="Jensen T.O."/>
            <person name="Nielsen A.T."/>
        </authorList>
    </citation>
    <scope>NUCLEOTIDE SEQUENCE [LARGE SCALE GENOMIC DNA]</scope>
    <source>
        <strain evidence="7 9">DSM 103132</strain>
    </source>
</reference>
<dbReference type="InterPro" id="IPR000780">
    <property type="entry name" value="CheR_MeTrfase"/>
</dbReference>
<organism evidence="7 9">
    <name type="scientific">Neomoorella thermoacetica</name>
    <name type="common">Clostridium thermoaceticum</name>
    <dbReference type="NCBI Taxonomy" id="1525"/>
    <lineage>
        <taxon>Bacteria</taxon>
        <taxon>Bacillati</taxon>
        <taxon>Bacillota</taxon>
        <taxon>Clostridia</taxon>
        <taxon>Neomoorellales</taxon>
        <taxon>Neomoorellaceae</taxon>
        <taxon>Neomoorella</taxon>
    </lineage>
</organism>
<accession>A0AAC9HG25</accession>
<evidence type="ECO:0000256" key="3">
    <source>
        <dbReference type="ARBA" id="ARBA00022603"/>
    </source>
</evidence>
<reference evidence="8 10" key="2">
    <citation type="submission" date="2019-05" db="EMBL/GenBank/DDBJ databases">
        <title>Genome sequence of Moorella thermoacetica ATCC 33924.</title>
        <authorList>
            <person name="Poehlein A."/>
            <person name="Bengelsdorf F.R."/>
            <person name="Duerre P."/>
            <person name="Daniel R."/>
        </authorList>
    </citation>
    <scope>NUCLEOTIDE SEQUENCE [LARGE SCALE GENOMIC DNA]</scope>
    <source>
        <strain evidence="8 10">ATCC 33924</strain>
    </source>
</reference>
<dbReference type="SUPFAM" id="SSF47757">
    <property type="entry name" value="Chemotaxis receptor methyltransferase CheR, N-terminal domain"/>
    <property type="match status" value="1"/>
</dbReference>
<dbReference type="SUPFAM" id="SSF53335">
    <property type="entry name" value="S-adenosyl-L-methionine-dependent methyltransferases"/>
    <property type="match status" value="1"/>
</dbReference>
<dbReference type="InterPro" id="IPR022642">
    <property type="entry name" value="CheR_C"/>
</dbReference>
<dbReference type="Proteomes" id="UP000322283">
    <property type="component" value="Unassembled WGS sequence"/>
</dbReference>
<dbReference type="PANTHER" id="PTHR24422:SF10">
    <property type="entry name" value="CHEMOTAXIS PROTEIN METHYLTRANSFERASE 2"/>
    <property type="match status" value="1"/>
</dbReference>
<name>A0AAC9HG25_NEOTH</name>
<comment type="catalytic activity">
    <reaction evidence="1">
        <text>L-glutamyl-[protein] + S-adenosyl-L-methionine = [protein]-L-glutamate 5-O-methyl ester + S-adenosyl-L-homocysteine</text>
        <dbReference type="Rhea" id="RHEA:24452"/>
        <dbReference type="Rhea" id="RHEA-COMP:10208"/>
        <dbReference type="Rhea" id="RHEA-COMP:10311"/>
        <dbReference type="ChEBI" id="CHEBI:29973"/>
        <dbReference type="ChEBI" id="CHEBI:57856"/>
        <dbReference type="ChEBI" id="CHEBI:59789"/>
        <dbReference type="ChEBI" id="CHEBI:82795"/>
        <dbReference type="EC" id="2.1.1.80"/>
    </reaction>
</comment>
<feature type="domain" description="CheR-type methyltransferase" evidence="6">
    <location>
        <begin position="1"/>
        <end position="270"/>
    </location>
</feature>
<evidence type="ECO:0000259" key="6">
    <source>
        <dbReference type="PROSITE" id="PS50123"/>
    </source>
</evidence>
<keyword evidence="5" id="KW-0949">S-adenosyl-L-methionine</keyword>
<evidence type="ECO:0000256" key="5">
    <source>
        <dbReference type="ARBA" id="ARBA00022691"/>
    </source>
</evidence>
<dbReference type="Gene3D" id="1.10.155.10">
    <property type="entry name" value="Chemotaxis receptor methyltransferase CheR, N-terminal domain"/>
    <property type="match status" value="1"/>
</dbReference>
<dbReference type="Proteomes" id="UP000094598">
    <property type="component" value="Chromosome"/>
</dbReference>
<evidence type="ECO:0000256" key="4">
    <source>
        <dbReference type="ARBA" id="ARBA00022679"/>
    </source>
</evidence>
<dbReference type="GO" id="GO:0032259">
    <property type="term" value="P:methylation"/>
    <property type="evidence" value="ECO:0007669"/>
    <property type="project" value="UniProtKB-KW"/>
</dbReference>
<sequence length="271" mass="32035">MTKTEFDRLREYIYRESGIYFEDSKVYYVEKRAKQQVEKYGFKDFTAYLRALRFDSTGKMRQELLNSLTINETYFFREYEQLKCLAEEVVPLWCQNSAGRNGVRIWCAGCASGEEAYTLAIVMQEMAPDIPWEIYATDIDTEVLDRAEKGIYNHYAVRQVPEVYFKRYFSPLGDNYTISSLLKRKVKFFQLNLVDDVGMRKMKGFHAIFCRNVLIYFDDLSQRRVVLHFYQALEPGGYVFLGHSESMSRITTVFKPVRFKNAIIYQKQITK</sequence>
<dbReference type="AlphaFoldDB" id="A0AAC9HG25"/>
<protein>
    <recommendedName>
        <fullName evidence="2">protein-glutamate O-methyltransferase</fullName>
        <ecNumber evidence="2">2.1.1.80</ecNumber>
    </recommendedName>
</protein>
<dbReference type="Pfam" id="PF03705">
    <property type="entry name" value="CheR_N"/>
    <property type="match status" value="1"/>
</dbReference>
<dbReference type="InterPro" id="IPR029063">
    <property type="entry name" value="SAM-dependent_MTases_sf"/>
</dbReference>